<feature type="transmembrane region" description="Helical" evidence="1">
    <location>
        <begin position="224"/>
        <end position="248"/>
    </location>
</feature>
<organism evidence="2 3">
    <name type="scientific">Opisthorchis viverrini</name>
    <name type="common">Southeast Asian liver fluke</name>
    <dbReference type="NCBI Taxonomy" id="6198"/>
    <lineage>
        <taxon>Eukaryota</taxon>
        <taxon>Metazoa</taxon>
        <taxon>Spiralia</taxon>
        <taxon>Lophotrochozoa</taxon>
        <taxon>Platyhelminthes</taxon>
        <taxon>Trematoda</taxon>
        <taxon>Digenea</taxon>
        <taxon>Opisthorchiida</taxon>
        <taxon>Opisthorchiata</taxon>
        <taxon>Opisthorchiidae</taxon>
        <taxon>Opisthorchis</taxon>
    </lineage>
</organism>
<evidence type="ECO:0000313" key="3">
    <source>
        <dbReference type="Proteomes" id="UP000243686"/>
    </source>
</evidence>
<keyword evidence="1" id="KW-0812">Transmembrane</keyword>
<keyword evidence="1" id="KW-0472">Membrane</keyword>
<evidence type="ECO:0000256" key="1">
    <source>
        <dbReference type="SAM" id="Phobius"/>
    </source>
</evidence>
<accession>A0A1S8X1E5</accession>
<dbReference type="Proteomes" id="UP000243686">
    <property type="component" value="Unassembled WGS sequence"/>
</dbReference>
<feature type="non-terminal residue" evidence="2">
    <location>
        <position position="1"/>
    </location>
</feature>
<feature type="transmembrane region" description="Helical" evidence="1">
    <location>
        <begin position="27"/>
        <end position="51"/>
    </location>
</feature>
<reference evidence="2 3" key="1">
    <citation type="submission" date="2015-03" db="EMBL/GenBank/DDBJ databases">
        <title>Draft genome of the nematode, Opisthorchis viverrini.</title>
        <authorList>
            <person name="Mitreva M."/>
        </authorList>
    </citation>
    <scope>NUCLEOTIDE SEQUENCE [LARGE SCALE GENOMIC DNA]</scope>
    <source>
        <strain evidence="2">Khon Kaen</strain>
    </source>
</reference>
<keyword evidence="3" id="KW-1185">Reference proteome</keyword>
<name>A0A1S8X1E5_OPIVI</name>
<feature type="transmembrane region" description="Helical" evidence="1">
    <location>
        <begin position="154"/>
        <end position="176"/>
    </location>
</feature>
<dbReference type="AlphaFoldDB" id="A0A1S8X1E5"/>
<sequence>LPETTTIDSDHCSSQELDILVSSVQPATLSLCGSIVTSICCDCFRILGLIAEQNMKRRAWSEAQMHSYGKQDQFYQSDAINLNETIPANQPPCDIRGWAITFIRRLYRQAWFRLVYMICILSCSFVSMFLSWMIFRDAVLQQPGLVYDRTPLFILVILFILNTAEMIFFGIDVAVWVNTLWNEPDAWFFVDIANVLNIFLSEIPIGIMNAYLSACHESTVSVSILVKASTLVCYILVRFLTFTTVYLLESTDDGYVDVERFINSESENESENGTKQDILARQLENTPKPQCFDVLNTLKLRRFWLLIRVLIILGFFIMLVTNILIFKFTFVQTYRGHLEWRRVTPNSNGTLEDTMAERYFHDVEIFLRETEFPTNKWLHLVSLEKLIGLQNRGIVEHIALNYLKSKSQMYAVFSQLIKYPNSTTETSMTCWNVVDIDKFKEKACSDIFTPNGNAQEVIRLKSLKIQFTYVPPSSTRHLGAVFYNASRTDKSGKIFQDISLTMKYFQNTIAHNLARSKGLSEDDAARNHDGWTSGPFRPLDLFLTEGGIYSKYDLSSGDLIPVRNIWKTGFAMCPSTAPDGPLRLSTLVD</sequence>
<protein>
    <submittedName>
        <fullName evidence="2">Uncharacterized protein</fullName>
    </submittedName>
</protein>
<feature type="transmembrane region" description="Helical" evidence="1">
    <location>
        <begin position="188"/>
        <end position="212"/>
    </location>
</feature>
<feature type="transmembrane region" description="Helical" evidence="1">
    <location>
        <begin position="305"/>
        <end position="326"/>
    </location>
</feature>
<feature type="transmembrane region" description="Helical" evidence="1">
    <location>
        <begin position="114"/>
        <end position="134"/>
    </location>
</feature>
<gene>
    <name evidence="2" type="ORF">X801_03589</name>
</gene>
<evidence type="ECO:0000313" key="2">
    <source>
        <dbReference type="EMBL" id="OON20532.1"/>
    </source>
</evidence>
<dbReference type="EMBL" id="KV892588">
    <property type="protein sequence ID" value="OON20532.1"/>
    <property type="molecule type" value="Genomic_DNA"/>
</dbReference>
<keyword evidence="1" id="KW-1133">Transmembrane helix</keyword>
<proteinExistence type="predicted"/>